<organism evidence="1 2">
    <name type="scientific">Rippkaea orientalis (strain PCC 8801 / RF-1)</name>
    <name type="common">Cyanothece sp. (strain PCC 8801)</name>
    <dbReference type="NCBI Taxonomy" id="41431"/>
    <lineage>
        <taxon>Bacteria</taxon>
        <taxon>Bacillati</taxon>
        <taxon>Cyanobacteriota</taxon>
        <taxon>Cyanophyceae</taxon>
        <taxon>Oscillatoriophycideae</taxon>
        <taxon>Chroococcales</taxon>
        <taxon>Aphanothecaceae</taxon>
        <taxon>Rippkaea</taxon>
        <taxon>Rippkaea orientalis</taxon>
    </lineage>
</organism>
<proteinExistence type="predicted"/>
<dbReference type="InterPro" id="IPR022453">
    <property type="entry name" value="Znf_MqsA-type"/>
</dbReference>
<dbReference type="EMBL" id="CP001287">
    <property type="protein sequence ID" value="ACK67859.1"/>
    <property type="molecule type" value="Genomic_DNA"/>
</dbReference>
<evidence type="ECO:0000313" key="1">
    <source>
        <dbReference type="EMBL" id="ACK67859.1"/>
    </source>
</evidence>
<dbReference type="RefSeq" id="WP_012597114.1">
    <property type="nucleotide sequence ID" value="NC_011726.1"/>
</dbReference>
<dbReference type="HOGENOM" id="CLU_195867_0_0_3"/>
<reference evidence="2" key="1">
    <citation type="journal article" date="2011" name="MBio">
        <title>Novel metabolic attributes of the genus Cyanothece, comprising a group of unicellular nitrogen-fixing Cyanobacteria.</title>
        <authorList>
            <person name="Bandyopadhyay A."/>
            <person name="Elvitigala T."/>
            <person name="Welsh E."/>
            <person name="Stockel J."/>
            <person name="Liberton M."/>
            <person name="Min H."/>
            <person name="Sherman L.A."/>
            <person name="Pakrasi H.B."/>
        </authorList>
    </citation>
    <scope>NUCLEOTIDE SEQUENCE [LARGE SCALE GENOMIC DNA]</scope>
    <source>
        <strain evidence="2">PCC 8801</strain>
    </source>
</reference>
<protein>
    <recommendedName>
        <fullName evidence="3">YgiT-type zinc finger domain-containing protein</fullName>
    </recommendedName>
</protein>
<sequence>MLPISQCIICSGNLKEQKLTEIVRGAGNTATLTVEALVCQKCGERYYHADVVRKLEEIKAKLERQDTDDFVLVGQSFSVN</sequence>
<dbReference type="KEGG" id="cyp:PCC8801_3912"/>
<dbReference type="NCBIfam" id="TIGR03831">
    <property type="entry name" value="YgiT_finger"/>
    <property type="match status" value="1"/>
</dbReference>
<accession>B7K533</accession>
<evidence type="ECO:0000313" key="2">
    <source>
        <dbReference type="Proteomes" id="UP000008204"/>
    </source>
</evidence>
<name>B7K533_RIPO1</name>
<dbReference type="Proteomes" id="UP000008204">
    <property type="component" value="Chromosome"/>
</dbReference>
<dbReference type="OrthoDB" id="598365at2"/>
<evidence type="ECO:0008006" key="3">
    <source>
        <dbReference type="Google" id="ProtNLM"/>
    </source>
</evidence>
<keyword evidence="2" id="KW-1185">Reference proteome</keyword>
<dbReference type="eggNOG" id="ENOG5032VGM">
    <property type="taxonomic scope" value="Bacteria"/>
</dbReference>
<gene>
    <name evidence="1" type="ordered locus">PCC8801_3912</name>
</gene>
<dbReference type="Gene3D" id="3.10.20.860">
    <property type="match status" value="1"/>
</dbReference>
<dbReference type="AlphaFoldDB" id="B7K533"/>